<keyword evidence="2" id="KW-1185">Reference proteome</keyword>
<name>A0A8X6UA99_NEPPI</name>
<protein>
    <submittedName>
        <fullName evidence="1">Uncharacterized protein</fullName>
    </submittedName>
</protein>
<reference evidence="1" key="1">
    <citation type="submission" date="2020-08" db="EMBL/GenBank/DDBJ databases">
        <title>Multicomponent nature underlies the extraordinary mechanical properties of spider dragline silk.</title>
        <authorList>
            <person name="Kono N."/>
            <person name="Nakamura H."/>
            <person name="Mori M."/>
            <person name="Yoshida Y."/>
            <person name="Ohtoshi R."/>
            <person name="Malay A.D."/>
            <person name="Moran D.A.P."/>
            <person name="Tomita M."/>
            <person name="Numata K."/>
            <person name="Arakawa K."/>
        </authorList>
    </citation>
    <scope>NUCLEOTIDE SEQUENCE</scope>
</reference>
<proteinExistence type="predicted"/>
<dbReference type="OrthoDB" id="6411423at2759"/>
<gene>
    <name evidence="1" type="ORF">NPIL_2272</name>
</gene>
<dbReference type="AlphaFoldDB" id="A0A8X6UA99"/>
<dbReference type="EMBL" id="BMAW01122061">
    <property type="protein sequence ID" value="GFT97236.1"/>
    <property type="molecule type" value="Genomic_DNA"/>
</dbReference>
<comment type="caution">
    <text evidence="1">The sequence shown here is derived from an EMBL/GenBank/DDBJ whole genome shotgun (WGS) entry which is preliminary data.</text>
</comment>
<accession>A0A8X6UA99</accession>
<evidence type="ECO:0000313" key="2">
    <source>
        <dbReference type="Proteomes" id="UP000887013"/>
    </source>
</evidence>
<organism evidence="1 2">
    <name type="scientific">Nephila pilipes</name>
    <name type="common">Giant wood spider</name>
    <name type="synonym">Nephila maculata</name>
    <dbReference type="NCBI Taxonomy" id="299642"/>
    <lineage>
        <taxon>Eukaryota</taxon>
        <taxon>Metazoa</taxon>
        <taxon>Ecdysozoa</taxon>
        <taxon>Arthropoda</taxon>
        <taxon>Chelicerata</taxon>
        <taxon>Arachnida</taxon>
        <taxon>Araneae</taxon>
        <taxon>Araneomorphae</taxon>
        <taxon>Entelegynae</taxon>
        <taxon>Araneoidea</taxon>
        <taxon>Nephilidae</taxon>
        <taxon>Nephila</taxon>
    </lineage>
</organism>
<dbReference type="Proteomes" id="UP000887013">
    <property type="component" value="Unassembled WGS sequence"/>
</dbReference>
<sequence length="134" mass="14572">MIKTQPSLLPSETRIITSSYALLLPVSRLSGVTMQDPHDPSPCLVFPITPTTNTAHCALITSAAQHGINTSFGYARHFGWTWMKLSCCPQNIVIKKSWKSKELPPMSLPDGTVEHTTLYLPGAESSCSISVSLT</sequence>
<evidence type="ECO:0000313" key="1">
    <source>
        <dbReference type="EMBL" id="GFT97236.1"/>
    </source>
</evidence>